<dbReference type="AlphaFoldDB" id="A0AA41YUE8"/>
<comment type="caution">
    <text evidence="1">The sequence shown here is derived from an EMBL/GenBank/DDBJ whole genome shotgun (WGS) entry which is preliminary data.</text>
</comment>
<evidence type="ECO:0000313" key="2">
    <source>
        <dbReference type="Proteomes" id="UP001165667"/>
    </source>
</evidence>
<reference evidence="1" key="1">
    <citation type="submission" date="2022-05" db="EMBL/GenBank/DDBJ databases">
        <authorList>
            <person name="Pankratov T."/>
        </authorList>
    </citation>
    <scope>NUCLEOTIDE SEQUENCE</scope>
    <source>
        <strain evidence="1">BP6-180914</strain>
    </source>
</reference>
<proteinExistence type="predicted"/>
<organism evidence="1 2">
    <name type="scientific">Lichenifustis flavocetrariae</name>
    <dbReference type="NCBI Taxonomy" id="2949735"/>
    <lineage>
        <taxon>Bacteria</taxon>
        <taxon>Pseudomonadati</taxon>
        <taxon>Pseudomonadota</taxon>
        <taxon>Alphaproteobacteria</taxon>
        <taxon>Hyphomicrobiales</taxon>
        <taxon>Lichenihabitantaceae</taxon>
        <taxon>Lichenifustis</taxon>
    </lineage>
</organism>
<name>A0AA41YUE8_9HYPH</name>
<gene>
    <name evidence="1" type="ORF">M8523_03405</name>
</gene>
<dbReference type="RefSeq" id="WP_282583435.1">
    <property type="nucleotide sequence ID" value="NZ_JAMOIM010000002.1"/>
</dbReference>
<sequence>MKLVAWVCGTATILICFLVLSRLLGNSDVWSQEDRPQPRPPESGRRIRVGRAVEGHGTCGGDASRRHACRRPAAVRATGGWTTSEPMQLRPNEEFPSADLKSKVRDLVEGIVDLKEKAALATNLFSVTRKAPPADRTRRYLGKLHIVAPSEEEARENLRHFLRQRCSAAKVEDFSIHRLVHRPHAEYGIIDTYMVDPG</sequence>
<evidence type="ECO:0000313" key="1">
    <source>
        <dbReference type="EMBL" id="MCW6507063.1"/>
    </source>
</evidence>
<dbReference type="Proteomes" id="UP001165667">
    <property type="component" value="Unassembled WGS sequence"/>
</dbReference>
<protein>
    <submittedName>
        <fullName evidence="1">Uncharacterized protein</fullName>
    </submittedName>
</protein>
<dbReference type="EMBL" id="JAMOIM010000002">
    <property type="protein sequence ID" value="MCW6507063.1"/>
    <property type="molecule type" value="Genomic_DNA"/>
</dbReference>
<accession>A0AA41YUE8</accession>
<keyword evidence="2" id="KW-1185">Reference proteome</keyword>